<proteinExistence type="predicted"/>
<keyword evidence="2" id="KW-1185">Reference proteome</keyword>
<reference evidence="2" key="1">
    <citation type="submission" date="2019-06" db="EMBL/GenBank/DDBJ databases">
        <title>Gordonia isolated from sludge of a wastewater treatment plant.</title>
        <authorList>
            <person name="Tamura T."/>
            <person name="Aoyama K."/>
            <person name="Kang Y."/>
            <person name="Saito S."/>
            <person name="Akiyama N."/>
            <person name="Yazawa K."/>
            <person name="Gonoi T."/>
            <person name="Mikami Y."/>
        </authorList>
    </citation>
    <scope>NUCLEOTIDE SEQUENCE [LARGE SCALE GENOMIC DNA]</scope>
    <source>
        <strain evidence="2">NBRC 107696</strain>
    </source>
</reference>
<name>A0A7I9VCA9_9ACTN</name>
<protein>
    <submittedName>
        <fullName evidence="1">Uncharacterized protein</fullName>
    </submittedName>
</protein>
<comment type="caution">
    <text evidence="1">The sequence shown here is derived from an EMBL/GenBank/DDBJ whole genome shotgun (WGS) entry which is preliminary data.</text>
</comment>
<dbReference type="Proteomes" id="UP000444960">
    <property type="component" value="Unassembled WGS sequence"/>
</dbReference>
<accession>A0A7I9VCA9</accession>
<dbReference type="AlphaFoldDB" id="A0A7I9VCA9"/>
<sequence length="65" mass="6976">MTDLGMFPLPLAGDIVAPDPAHDDLAPAIETLLGLGAAVRRRRAAFAVIDDSQPRRTSPRIVDVR</sequence>
<organism evidence="1 2">
    <name type="scientific">Gordonia spumicola</name>
    <dbReference type="NCBI Taxonomy" id="589161"/>
    <lineage>
        <taxon>Bacteria</taxon>
        <taxon>Bacillati</taxon>
        <taxon>Actinomycetota</taxon>
        <taxon>Actinomycetes</taxon>
        <taxon>Mycobacteriales</taxon>
        <taxon>Gordoniaceae</taxon>
        <taxon>Gordonia</taxon>
    </lineage>
</organism>
<dbReference type="EMBL" id="BJOV01000005">
    <property type="protein sequence ID" value="GEE02937.1"/>
    <property type="molecule type" value="Genomic_DNA"/>
</dbReference>
<evidence type="ECO:0000313" key="2">
    <source>
        <dbReference type="Proteomes" id="UP000444960"/>
    </source>
</evidence>
<dbReference type="RefSeq" id="WP_161896559.1">
    <property type="nucleotide sequence ID" value="NZ_BJOV01000005.1"/>
</dbReference>
<gene>
    <name evidence="1" type="ORF">nbrc107696_33830</name>
</gene>
<evidence type="ECO:0000313" key="1">
    <source>
        <dbReference type="EMBL" id="GEE02937.1"/>
    </source>
</evidence>